<feature type="compositionally biased region" description="Acidic residues" evidence="16">
    <location>
        <begin position="47"/>
        <end position="57"/>
    </location>
</feature>
<evidence type="ECO:0000256" key="14">
    <source>
        <dbReference type="ARBA" id="ARBA00023204"/>
    </source>
</evidence>
<dbReference type="OrthoDB" id="5396806at2759"/>
<keyword evidence="12" id="KW-0779">Telomere</keyword>
<feature type="compositionally biased region" description="Low complexity" evidence="16">
    <location>
        <begin position="283"/>
        <end position="293"/>
    </location>
</feature>
<feature type="compositionally biased region" description="Polar residues" evidence="16">
    <location>
        <begin position="866"/>
        <end position="889"/>
    </location>
</feature>
<keyword evidence="11" id="KW-0832">Ubl conjugation</keyword>
<keyword evidence="9" id="KW-0227">DNA damage</keyword>
<feature type="compositionally biased region" description="Low complexity" evidence="16">
    <location>
        <begin position="358"/>
        <end position="367"/>
    </location>
</feature>
<evidence type="ECO:0000256" key="13">
    <source>
        <dbReference type="ARBA" id="ARBA00023125"/>
    </source>
</evidence>
<evidence type="ECO:0000256" key="9">
    <source>
        <dbReference type="ARBA" id="ARBA00022763"/>
    </source>
</evidence>
<dbReference type="STRING" id="1173701.A0A066X8P8"/>
<evidence type="ECO:0000256" key="15">
    <source>
        <dbReference type="ARBA" id="ARBA00023242"/>
    </source>
</evidence>
<evidence type="ECO:0000256" key="1">
    <source>
        <dbReference type="ARBA" id="ARBA00004123"/>
    </source>
</evidence>
<dbReference type="AlphaFoldDB" id="A0A066X8P8"/>
<dbReference type="HOGENOM" id="CLU_008092_0_0_1"/>
<feature type="compositionally biased region" description="Low complexity" evidence="16">
    <location>
        <begin position="538"/>
        <end position="551"/>
    </location>
</feature>
<feature type="compositionally biased region" description="Low complexity" evidence="16">
    <location>
        <begin position="659"/>
        <end position="679"/>
    </location>
</feature>
<evidence type="ECO:0000313" key="18">
    <source>
        <dbReference type="EMBL" id="KDN65312.1"/>
    </source>
</evidence>
<keyword evidence="15" id="KW-0539">Nucleus</keyword>
<dbReference type="PANTHER" id="PTHR16308:SF13">
    <property type="entry name" value="PROTEIN LINGERER"/>
    <property type="match status" value="1"/>
</dbReference>
<feature type="compositionally biased region" description="Gly residues" evidence="16">
    <location>
        <begin position="951"/>
        <end position="964"/>
    </location>
</feature>
<comment type="caution">
    <text evidence="18">The sequence shown here is derived from an EMBL/GenBank/DDBJ whole genome shotgun (WGS) entry which is preliminary data.</text>
</comment>
<evidence type="ECO:0000256" key="10">
    <source>
        <dbReference type="ARBA" id="ARBA00022786"/>
    </source>
</evidence>
<evidence type="ECO:0000256" key="6">
    <source>
        <dbReference type="ARBA" id="ARBA00022454"/>
    </source>
</evidence>
<evidence type="ECO:0000313" key="19">
    <source>
        <dbReference type="Proteomes" id="UP000027238"/>
    </source>
</evidence>
<evidence type="ECO:0000256" key="11">
    <source>
        <dbReference type="ARBA" id="ARBA00022843"/>
    </source>
</evidence>
<feature type="compositionally biased region" description="Low complexity" evidence="16">
    <location>
        <begin position="575"/>
        <end position="589"/>
    </location>
</feature>
<feature type="compositionally biased region" description="Polar residues" evidence="16">
    <location>
        <begin position="593"/>
        <end position="606"/>
    </location>
</feature>
<keyword evidence="19" id="KW-1185">Reference proteome</keyword>
<dbReference type="GO" id="GO:0003677">
    <property type="term" value="F:DNA binding"/>
    <property type="evidence" value="ECO:0007669"/>
    <property type="project" value="UniProtKB-KW"/>
</dbReference>
<feature type="compositionally biased region" description="Acidic residues" evidence="16">
    <location>
        <begin position="455"/>
        <end position="466"/>
    </location>
</feature>
<dbReference type="GO" id="GO:0000781">
    <property type="term" value="C:chromosome, telomeric region"/>
    <property type="evidence" value="ECO:0007669"/>
    <property type="project" value="UniProtKB-SubCell"/>
</dbReference>
<feature type="domain" description="CUE" evidence="17">
    <location>
        <begin position="64"/>
        <end position="107"/>
    </location>
</feature>
<dbReference type="GO" id="GO:0006281">
    <property type="term" value="P:DNA repair"/>
    <property type="evidence" value="ECO:0007669"/>
    <property type="project" value="UniProtKB-KW"/>
</dbReference>
<dbReference type="InterPro" id="IPR051833">
    <property type="entry name" value="TC-DDR_regulator"/>
</dbReference>
<feature type="compositionally biased region" description="Low complexity" evidence="16">
    <location>
        <begin position="513"/>
        <end position="525"/>
    </location>
</feature>
<keyword evidence="13" id="KW-0238">DNA-binding</keyword>
<feature type="region of interest" description="Disordered" evidence="16">
    <location>
        <begin position="111"/>
        <end position="759"/>
    </location>
</feature>
<feature type="region of interest" description="Disordered" evidence="16">
    <location>
        <begin position="839"/>
        <end position="1005"/>
    </location>
</feature>
<evidence type="ECO:0000256" key="4">
    <source>
        <dbReference type="ARBA" id="ARBA00005491"/>
    </source>
</evidence>
<accession>A0A066X8P8</accession>
<feature type="compositionally biased region" description="Gly residues" evidence="16">
    <location>
        <begin position="980"/>
        <end position="990"/>
    </location>
</feature>
<dbReference type="Pfam" id="PF02845">
    <property type="entry name" value="CUE"/>
    <property type="match status" value="1"/>
</dbReference>
<feature type="compositionally biased region" description="Pro residues" evidence="16">
    <location>
        <begin position="271"/>
        <end position="282"/>
    </location>
</feature>
<gene>
    <name evidence="18" type="ORF">CSUB01_05294</name>
</gene>
<comment type="subcellular location">
    <subcellularLocation>
        <location evidence="3">Chromosome</location>
        <location evidence="3">Telomere</location>
    </subcellularLocation>
    <subcellularLocation>
        <location evidence="2">Cytoplasm</location>
    </subcellularLocation>
    <subcellularLocation>
        <location evidence="1">Nucleus</location>
    </subcellularLocation>
</comment>
<evidence type="ECO:0000256" key="16">
    <source>
        <dbReference type="SAM" id="MobiDB-lite"/>
    </source>
</evidence>
<dbReference type="GO" id="GO:0005737">
    <property type="term" value="C:cytoplasm"/>
    <property type="evidence" value="ECO:0007669"/>
    <property type="project" value="UniProtKB-SubCell"/>
</dbReference>
<feature type="compositionally biased region" description="Low complexity" evidence="16">
    <location>
        <begin position="222"/>
        <end position="245"/>
    </location>
</feature>
<evidence type="ECO:0000256" key="5">
    <source>
        <dbReference type="ARBA" id="ARBA00020536"/>
    </source>
</evidence>
<feature type="compositionally biased region" description="Low complexity" evidence="16">
    <location>
        <begin position="900"/>
        <end position="918"/>
    </location>
</feature>
<dbReference type="EMBL" id="JMSE01001044">
    <property type="protein sequence ID" value="KDN65312.1"/>
    <property type="molecule type" value="Genomic_DNA"/>
</dbReference>
<reference evidence="19" key="1">
    <citation type="journal article" date="2014" name="Genome Announc.">
        <title>Draft genome sequence of Colletotrichum sublineola, a destructive pathogen of cultivated sorghum.</title>
        <authorList>
            <person name="Baroncelli R."/>
            <person name="Sanz-Martin J.M."/>
            <person name="Rech G.E."/>
            <person name="Sukno S.A."/>
            <person name="Thon M.R."/>
        </authorList>
    </citation>
    <scope>NUCLEOTIDE SEQUENCE [LARGE SCALE GENOMIC DNA]</scope>
    <source>
        <strain evidence="19">TX430BB</strain>
    </source>
</reference>
<keyword evidence="8" id="KW-0597">Phosphoprotein</keyword>
<comment type="similarity">
    <text evidence="4">Belongs to the DEF1 family.</text>
</comment>
<feature type="compositionally biased region" description="Gly residues" evidence="16">
    <location>
        <begin position="14"/>
        <end position="26"/>
    </location>
</feature>
<feature type="compositionally biased region" description="Low complexity" evidence="16">
    <location>
        <begin position="736"/>
        <end position="759"/>
    </location>
</feature>
<feature type="region of interest" description="Disordered" evidence="16">
    <location>
        <begin position="1"/>
        <end position="69"/>
    </location>
</feature>
<proteinExistence type="inferred from homology"/>
<dbReference type="InterPro" id="IPR041803">
    <property type="entry name" value="DEF1_CUE"/>
</dbReference>
<feature type="compositionally biased region" description="Low complexity" evidence="16">
    <location>
        <begin position="376"/>
        <end position="390"/>
    </location>
</feature>
<dbReference type="PROSITE" id="PS51140">
    <property type="entry name" value="CUE"/>
    <property type="match status" value="1"/>
</dbReference>
<keyword evidence="14" id="KW-0234">DNA repair</keyword>
<feature type="compositionally biased region" description="Low complexity" evidence="16">
    <location>
        <begin position="619"/>
        <end position="640"/>
    </location>
</feature>
<feature type="compositionally biased region" description="Polar residues" evidence="16">
    <location>
        <begin position="125"/>
        <end position="137"/>
    </location>
</feature>
<keyword evidence="10" id="KW-0833">Ubl conjugation pathway</keyword>
<keyword evidence="6" id="KW-0158">Chromosome</keyword>
<organism evidence="18 19">
    <name type="scientific">Colletotrichum sublineola</name>
    <name type="common">Sorghum anthracnose fungus</name>
    <dbReference type="NCBI Taxonomy" id="1173701"/>
    <lineage>
        <taxon>Eukaryota</taxon>
        <taxon>Fungi</taxon>
        <taxon>Dikarya</taxon>
        <taxon>Ascomycota</taxon>
        <taxon>Pezizomycotina</taxon>
        <taxon>Sordariomycetes</taxon>
        <taxon>Hypocreomycetidae</taxon>
        <taxon>Glomerellales</taxon>
        <taxon>Glomerellaceae</taxon>
        <taxon>Colletotrichum</taxon>
        <taxon>Colletotrichum graminicola species complex</taxon>
    </lineage>
</organism>
<evidence type="ECO:0000256" key="7">
    <source>
        <dbReference type="ARBA" id="ARBA00022490"/>
    </source>
</evidence>
<feature type="compositionally biased region" description="Basic and acidic residues" evidence="16">
    <location>
        <begin position="426"/>
        <end position="444"/>
    </location>
</feature>
<feature type="compositionally biased region" description="Polar residues" evidence="16">
    <location>
        <begin position="184"/>
        <end position="198"/>
    </location>
</feature>
<name>A0A066X8P8_COLSU</name>
<dbReference type="Proteomes" id="UP000027238">
    <property type="component" value="Unassembled WGS sequence"/>
</dbReference>
<dbReference type="OMA" id="MYQNQFP"/>
<evidence type="ECO:0000259" key="17">
    <source>
        <dbReference type="PROSITE" id="PS51140"/>
    </source>
</evidence>
<feature type="compositionally biased region" description="Polar residues" evidence="16">
    <location>
        <begin position="680"/>
        <end position="735"/>
    </location>
</feature>
<keyword evidence="7" id="KW-0963">Cytoplasm</keyword>
<evidence type="ECO:0000256" key="8">
    <source>
        <dbReference type="ARBA" id="ARBA00022553"/>
    </source>
</evidence>
<dbReference type="InterPro" id="IPR003892">
    <property type="entry name" value="CUE"/>
</dbReference>
<dbReference type="eggNOG" id="ENOG502S359">
    <property type="taxonomic scope" value="Eukaryota"/>
</dbReference>
<dbReference type="GO" id="GO:0005634">
    <property type="term" value="C:nucleus"/>
    <property type="evidence" value="ECO:0007669"/>
    <property type="project" value="UniProtKB-SubCell"/>
</dbReference>
<evidence type="ECO:0000256" key="12">
    <source>
        <dbReference type="ARBA" id="ARBA00022895"/>
    </source>
</evidence>
<protein>
    <recommendedName>
        <fullName evidence="5">RNA polymerase II degradation factor 1</fullName>
    </recommendedName>
</protein>
<dbReference type="CDD" id="cd14368">
    <property type="entry name" value="CUE_DEF1_like"/>
    <property type="match status" value="1"/>
</dbReference>
<evidence type="ECO:0000256" key="2">
    <source>
        <dbReference type="ARBA" id="ARBA00004496"/>
    </source>
</evidence>
<feature type="compositionally biased region" description="Low complexity" evidence="16">
    <location>
        <begin position="313"/>
        <end position="332"/>
    </location>
</feature>
<feature type="compositionally biased region" description="Polar residues" evidence="16">
    <location>
        <begin position="646"/>
        <end position="658"/>
    </location>
</feature>
<evidence type="ECO:0000256" key="3">
    <source>
        <dbReference type="ARBA" id="ARBA00004574"/>
    </source>
</evidence>
<dbReference type="PANTHER" id="PTHR16308">
    <property type="entry name" value="UBIQUITIN ASSOCIATED PROTEIN 2-LIKE/LINGERER"/>
    <property type="match status" value="1"/>
</dbReference>
<sequence>MSEVQTRPVASRGRGSGRGGRGGFASRGGRTSARPNGDNFDSKMDADDATSFEDQGELGELKKQYGSKAPLIKELFPDWSEQDILYALQETDGDENLAVTRIAEGTISQWGEVTKKVPRSKAKDSTTAASNIDSSSARPARGGRNVTDAGRGRGRNADRGGRGGGRGRASNTAAPNGTRHTKDTAQPLSVPTEESNAWDTPKTDTKDAPAEDPWAPKETTEKPAAAAAAAAATEAPKPAGPAPKTWASMLRQTAVPKPAPKPPKQESAPKPAEPIEPLPPAAPAAAAAVAAEPTPEPDTEPDAQPEPAPELPAEPVQEEPAPAEVPTAIEPEVVLPPSKDQLTETNLEQVADESHPPATATVASTAADSWDPRLNAASATATPISASQQQHQPIRPAVPTTTSGFAASAIKATTERGSRTPSYQRRVLDQEEAVRMPGNREVDRAAVQFGAFSLNEDDDIDGDREEPETRAQPPADSPVAHPRTSLPPAPQQAPVPEAIGTQKPAPGLPPPAAAAAAPTGTTAPTSNVADFANAPFSGPAGAAPQAPAAQGTFHITSAPQPVASLFTDPPPVPQPAAAAAAAAAAPAQPYSRFGQTGPQEPSSFPQKSMDPFTQPNQPPSASQNQFDSFPNQPSQQNQQPGGAFSSAPSEYSSYYTADQQNRPPYNYYNQPYGQQGAQGHQDSVSSQQRSFGGYNASQADNLSQYPQSGGLQNQSRYGGVTNDAQNSGHTTPNPTAQSQQAASQASQPQSHGQQSYPYNSHPYYNNAYYSNYMNYGHYGQGGYGGAPYGKGGVYGHPYGMSPQGPYDHASSPAAGFGQSSLHRADSGLSSGLAGGDFGGRAGSAQSANQPGLAGSGFGGVQDTFGRGSSYQSPAGQGFNTTAQPNNAASANDDLKPFGDSKPGAGPSPSLGGARPGSATNTASGQTGLPPPQSASQMGGYGGYPSHLQGHGLHGSSGYGMGGATSGQHGSAPFGSYGQQQQGGYGSGYYGSGNQQQRGGWGGNYH</sequence>
<dbReference type="GO" id="GO:0043130">
    <property type="term" value="F:ubiquitin binding"/>
    <property type="evidence" value="ECO:0007669"/>
    <property type="project" value="InterPro"/>
</dbReference>
<feature type="compositionally biased region" description="Basic and acidic residues" evidence="16">
    <location>
        <begin position="201"/>
        <end position="221"/>
    </location>
</feature>